<keyword evidence="2" id="KW-1185">Reference proteome</keyword>
<evidence type="ECO:0000313" key="1">
    <source>
        <dbReference type="EMBL" id="EKX96042.1"/>
    </source>
</evidence>
<dbReference type="InterPro" id="IPR012550">
    <property type="entry name" value="DUF1706"/>
</dbReference>
<dbReference type="STRING" id="1127699.HMPREF9151_02569"/>
<reference evidence="1 2" key="1">
    <citation type="submission" date="2012-05" db="EMBL/GenBank/DDBJ databases">
        <authorList>
            <person name="Weinstock G."/>
            <person name="Sodergren E."/>
            <person name="Lobos E.A."/>
            <person name="Fulton L."/>
            <person name="Fulton R."/>
            <person name="Courtney L."/>
            <person name="Fronick C."/>
            <person name="O'Laughlin M."/>
            <person name="Godfrey J."/>
            <person name="Wilson R.M."/>
            <person name="Miner T."/>
            <person name="Farmer C."/>
            <person name="Delehaunty K."/>
            <person name="Cordes M."/>
            <person name="Minx P."/>
            <person name="Tomlinson C."/>
            <person name="Chen J."/>
            <person name="Wollam A."/>
            <person name="Pepin K.H."/>
            <person name="Bhonagiri V."/>
            <person name="Zhang X."/>
            <person name="Suruliraj S."/>
            <person name="Warren W."/>
            <person name="Mitreva M."/>
            <person name="Mardis E.R."/>
            <person name="Wilson R.K."/>
        </authorList>
    </citation>
    <scope>NUCLEOTIDE SEQUENCE [LARGE SCALE GENOMIC DNA]</scope>
    <source>
        <strain evidence="1 2">F0055</strain>
    </source>
</reference>
<dbReference type="PATRIC" id="fig|1127699.3.peg.2362"/>
<dbReference type="PANTHER" id="PTHR40658:SF3">
    <property type="entry name" value="CLBS_DFSB FAMILY FOUR-HELIX BUNDLE PROTEIN"/>
    <property type="match status" value="1"/>
</dbReference>
<dbReference type="HOGENOM" id="CLU_124046_0_0_10"/>
<evidence type="ECO:0008006" key="3">
    <source>
        <dbReference type="Google" id="ProtNLM"/>
    </source>
</evidence>
<dbReference type="Gene3D" id="1.20.120.450">
    <property type="entry name" value="dinb family like domain"/>
    <property type="match status" value="1"/>
</dbReference>
<protein>
    <recommendedName>
        <fullName evidence="3">ClbS/DfsB family four-helix bundle protein</fullName>
    </recommendedName>
</protein>
<dbReference type="AlphaFoldDB" id="L1MY87"/>
<dbReference type="Pfam" id="PF08020">
    <property type="entry name" value="DUF1706"/>
    <property type="match status" value="1"/>
</dbReference>
<accession>L1MY87</accession>
<comment type="caution">
    <text evidence="1">The sequence shown here is derived from an EMBL/GenBank/DDBJ whole genome shotgun (WGS) entry which is preliminary data.</text>
</comment>
<organism evidence="1 2">
    <name type="scientific">Hoylesella saccharolytica F0055</name>
    <dbReference type="NCBI Taxonomy" id="1127699"/>
    <lineage>
        <taxon>Bacteria</taxon>
        <taxon>Pseudomonadati</taxon>
        <taxon>Bacteroidota</taxon>
        <taxon>Bacteroidia</taxon>
        <taxon>Bacteroidales</taxon>
        <taxon>Prevotellaceae</taxon>
        <taxon>Hoylesella</taxon>
    </lineage>
</organism>
<sequence length="160" mass="18441">MRAYSSKEELKEEIRMRYAKYISEFEDIAEALKDCRCEGVDRSPAENLAYQVGWTTLLLKWENDEKASLAVHTPAEGFQWNGLGELYQWFNATYAHLSLATLKTILDHNIESVYQFIDSLSDAELFLSHQQEGADESTKTAIWEVAKLIRINNSSTFRHV</sequence>
<dbReference type="PANTHER" id="PTHR40658">
    <property type="match status" value="1"/>
</dbReference>
<dbReference type="Proteomes" id="UP000010433">
    <property type="component" value="Unassembled WGS sequence"/>
</dbReference>
<dbReference type="InterPro" id="IPR034660">
    <property type="entry name" value="DinB/YfiT-like"/>
</dbReference>
<proteinExistence type="predicted"/>
<evidence type="ECO:0000313" key="2">
    <source>
        <dbReference type="Proteomes" id="UP000010433"/>
    </source>
</evidence>
<dbReference type="EMBL" id="AMEP01000165">
    <property type="protein sequence ID" value="EKX96042.1"/>
    <property type="molecule type" value="Genomic_DNA"/>
</dbReference>
<gene>
    <name evidence="1" type="ORF">HMPREF9151_02569</name>
</gene>
<name>L1MY87_9BACT</name>